<dbReference type="AlphaFoldDB" id="A0A1H9WTP5"/>
<gene>
    <name evidence="4" type="ORF">SAMN05216188_1436</name>
</gene>
<dbReference type="InterPro" id="IPR036513">
    <property type="entry name" value="STAS_dom_sf"/>
</dbReference>
<dbReference type="SUPFAM" id="SSF52091">
    <property type="entry name" value="SpoIIaa-like"/>
    <property type="match status" value="1"/>
</dbReference>
<sequence>MRMQVGPYCTVSVDAGPQAGVEVVRVGGELDAGTTDELWPLLRARIERAGHAVVVDLTEVSFFGSAGLKLLMDGWQAAREHQVGFAVAAAHEQVLKPLRITKVDGVVLVRVDVDHAAVAALLDRIAPDPAEY</sequence>
<dbReference type="PROSITE" id="PS50801">
    <property type="entry name" value="STAS"/>
    <property type="match status" value="1"/>
</dbReference>
<dbReference type="PANTHER" id="PTHR33495:SF2">
    <property type="entry name" value="ANTI-SIGMA FACTOR ANTAGONIST TM_1081-RELATED"/>
    <property type="match status" value="1"/>
</dbReference>
<keyword evidence="5" id="KW-1185">Reference proteome</keyword>
<dbReference type="OrthoDB" id="3632025at2"/>
<dbReference type="Gene3D" id="3.30.750.24">
    <property type="entry name" value="STAS domain"/>
    <property type="match status" value="1"/>
</dbReference>
<evidence type="ECO:0000256" key="2">
    <source>
        <dbReference type="RuleBase" id="RU003749"/>
    </source>
</evidence>
<protein>
    <recommendedName>
        <fullName evidence="2">Anti-sigma factor antagonist</fullName>
    </recommendedName>
</protein>
<feature type="domain" description="STAS" evidence="3">
    <location>
        <begin position="11"/>
        <end position="120"/>
    </location>
</feature>
<evidence type="ECO:0000259" key="3">
    <source>
        <dbReference type="PROSITE" id="PS50801"/>
    </source>
</evidence>
<dbReference type="CDD" id="cd07043">
    <property type="entry name" value="STAS_anti-anti-sigma_factors"/>
    <property type="match status" value="1"/>
</dbReference>
<dbReference type="EMBL" id="FOFR01000043">
    <property type="protein sequence ID" value="SES37235.1"/>
    <property type="molecule type" value="Genomic_DNA"/>
</dbReference>
<dbReference type="RefSeq" id="WP_143116519.1">
    <property type="nucleotide sequence ID" value="NZ_FOFR01000043.1"/>
</dbReference>
<name>A0A1H9WTP5_9PSEU</name>
<evidence type="ECO:0000256" key="1">
    <source>
        <dbReference type="ARBA" id="ARBA00009013"/>
    </source>
</evidence>
<dbReference type="InterPro" id="IPR003658">
    <property type="entry name" value="Anti-sigma_ant"/>
</dbReference>
<dbReference type="GO" id="GO:0043856">
    <property type="term" value="F:anti-sigma factor antagonist activity"/>
    <property type="evidence" value="ECO:0007669"/>
    <property type="project" value="InterPro"/>
</dbReference>
<evidence type="ECO:0000313" key="5">
    <source>
        <dbReference type="Proteomes" id="UP000199352"/>
    </source>
</evidence>
<evidence type="ECO:0000313" key="4">
    <source>
        <dbReference type="EMBL" id="SES37235.1"/>
    </source>
</evidence>
<dbReference type="STRING" id="402600.SAMN05216188_1436"/>
<accession>A0A1H9WTP5</accession>
<dbReference type="NCBIfam" id="TIGR00377">
    <property type="entry name" value="ant_ant_sig"/>
    <property type="match status" value="1"/>
</dbReference>
<dbReference type="InterPro" id="IPR002645">
    <property type="entry name" value="STAS_dom"/>
</dbReference>
<organism evidence="4 5">
    <name type="scientific">Lentzea xinjiangensis</name>
    <dbReference type="NCBI Taxonomy" id="402600"/>
    <lineage>
        <taxon>Bacteria</taxon>
        <taxon>Bacillati</taxon>
        <taxon>Actinomycetota</taxon>
        <taxon>Actinomycetes</taxon>
        <taxon>Pseudonocardiales</taxon>
        <taxon>Pseudonocardiaceae</taxon>
        <taxon>Lentzea</taxon>
    </lineage>
</organism>
<dbReference type="PANTHER" id="PTHR33495">
    <property type="entry name" value="ANTI-SIGMA FACTOR ANTAGONIST TM_1081-RELATED-RELATED"/>
    <property type="match status" value="1"/>
</dbReference>
<dbReference type="Proteomes" id="UP000199352">
    <property type="component" value="Unassembled WGS sequence"/>
</dbReference>
<proteinExistence type="inferred from homology"/>
<dbReference type="Pfam" id="PF01740">
    <property type="entry name" value="STAS"/>
    <property type="match status" value="1"/>
</dbReference>
<comment type="similarity">
    <text evidence="1 2">Belongs to the anti-sigma-factor antagonist family.</text>
</comment>
<reference evidence="5" key="1">
    <citation type="submission" date="2016-10" db="EMBL/GenBank/DDBJ databases">
        <authorList>
            <person name="Varghese N."/>
            <person name="Submissions S."/>
        </authorList>
    </citation>
    <scope>NUCLEOTIDE SEQUENCE [LARGE SCALE GENOMIC DNA]</scope>
    <source>
        <strain evidence="5">CGMCC 4.3525</strain>
    </source>
</reference>